<dbReference type="GO" id="GO:0016491">
    <property type="term" value="F:oxidoreductase activity"/>
    <property type="evidence" value="ECO:0007669"/>
    <property type="project" value="UniProtKB-KW"/>
</dbReference>
<dbReference type="EMBL" id="BDJK01000003">
    <property type="protein sequence ID" value="GAV21540.1"/>
    <property type="molecule type" value="Genomic_DNA"/>
</dbReference>
<accession>A0A1L8CRJ8</accession>
<keyword evidence="3 9" id="KW-0288">FMN</keyword>
<name>A0A1L8CRJ8_9THEO</name>
<dbReference type="PROSITE" id="PS51349">
    <property type="entry name" value="FMN_HYDROXY_ACID_DH_2"/>
    <property type="match status" value="1"/>
</dbReference>
<dbReference type="Gene3D" id="3.20.20.70">
    <property type="entry name" value="Aldolase class I"/>
    <property type="match status" value="1"/>
</dbReference>
<keyword evidence="4" id="KW-0560">Oxidoreductase</keyword>
<evidence type="ECO:0000313" key="12">
    <source>
        <dbReference type="Proteomes" id="UP000187485"/>
    </source>
</evidence>
<dbReference type="SUPFAM" id="SSF51395">
    <property type="entry name" value="FMN-linked oxidoreductases"/>
    <property type="match status" value="1"/>
</dbReference>
<feature type="binding site" evidence="9">
    <location>
        <position position="239"/>
    </location>
    <ligand>
        <name>glyoxylate</name>
        <dbReference type="ChEBI" id="CHEBI:36655"/>
    </ligand>
</feature>
<sequence>MDLKEIRATAKEKLKGFCRVCPVCDGRACAGEVPGMGGVGTGRAFQENLRALARYKLNMRTIHGVKEPDLSSELFGVRVSMPVFVAPITGTTYNMGGALTEEEYTLAVTEGSQLAGTLAFTGDGADPSMYGSGLLAIKKVKGKGIPVIKPRAQEEIIKRIKEAEEAGAMAVGVDIDGAGLLTMALKGQPVSPKTLEEVMEIVNSTKLPFILKGIMTPDEAELAVKAGAKAIVVSNHGGRVLDETPGAAEVLPEIAAKVKGKATILADGGVRSGVDVLKLLALGADGVLIGRPVIVAAFGGGAQGVKLYLEKIAKELREAMLLTGVARVTEVPRTVIRKEQ</sequence>
<feature type="binding site" evidence="9">
    <location>
        <position position="212"/>
    </location>
    <ligand>
        <name>FMN</name>
        <dbReference type="ChEBI" id="CHEBI:58210"/>
    </ligand>
</feature>
<dbReference type="AlphaFoldDB" id="A0A1L8CRJ8"/>
<dbReference type="Proteomes" id="UP000187485">
    <property type="component" value="Unassembled WGS sequence"/>
</dbReference>
<dbReference type="InterPro" id="IPR037396">
    <property type="entry name" value="FMN_HAD"/>
</dbReference>
<evidence type="ECO:0000256" key="2">
    <source>
        <dbReference type="ARBA" id="ARBA00022630"/>
    </source>
</evidence>
<dbReference type="InterPro" id="IPR000262">
    <property type="entry name" value="FMN-dep_DH"/>
</dbReference>
<gene>
    <name evidence="11" type="ORF">cpu_00500</name>
</gene>
<dbReference type="PANTHER" id="PTHR10578">
    <property type="entry name" value="S -2-HYDROXY-ACID OXIDASE-RELATED"/>
    <property type="match status" value="1"/>
</dbReference>
<comment type="caution">
    <text evidence="11">The sequence shown here is derived from an EMBL/GenBank/DDBJ whole genome shotgun (WGS) entry which is preliminary data.</text>
</comment>
<dbReference type="CDD" id="cd02809">
    <property type="entry name" value="alpha_hydroxyacid_oxid_FMN"/>
    <property type="match status" value="1"/>
</dbReference>
<dbReference type="InterPro" id="IPR012133">
    <property type="entry name" value="Alpha-hydoxy_acid_DH_FMN"/>
</dbReference>
<feature type="binding site" evidence="9">
    <location>
        <begin position="290"/>
        <end position="291"/>
    </location>
    <ligand>
        <name>FMN</name>
        <dbReference type="ChEBI" id="CHEBI:58210"/>
    </ligand>
</feature>
<feature type="binding site" evidence="9">
    <location>
        <begin position="267"/>
        <end position="271"/>
    </location>
    <ligand>
        <name>FMN</name>
        <dbReference type="ChEBI" id="CHEBI:58210"/>
    </ligand>
</feature>
<dbReference type="Pfam" id="PF01070">
    <property type="entry name" value="FMN_dh"/>
    <property type="match status" value="2"/>
</dbReference>
<evidence type="ECO:0000256" key="4">
    <source>
        <dbReference type="ARBA" id="ARBA00023002"/>
    </source>
</evidence>
<proteinExistence type="inferred from homology"/>
<evidence type="ECO:0000256" key="6">
    <source>
        <dbReference type="ARBA" id="ARBA00029513"/>
    </source>
</evidence>
<reference evidence="12" key="1">
    <citation type="submission" date="2016-12" db="EMBL/GenBank/DDBJ databases">
        <title>Draft Genome Sequences od Carboxydothermus pertinax and islandicus, Hydrogenogenic Carboxydotrophic Bacteria.</title>
        <authorList>
            <person name="Fukuyama Y."/>
            <person name="Ohmae K."/>
            <person name="Yoneda Y."/>
            <person name="Yoshida T."/>
            <person name="Sako Y."/>
        </authorList>
    </citation>
    <scope>NUCLEOTIDE SEQUENCE [LARGE SCALE GENOMIC DNA]</scope>
    <source>
        <strain evidence="12">Ug1</strain>
    </source>
</reference>
<comment type="similarity">
    <text evidence="5">Belongs to the FMN-dependent alpha-hydroxy acid dehydrogenase family.</text>
</comment>
<evidence type="ECO:0000256" key="8">
    <source>
        <dbReference type="PIRSR" id="PIRSR000138-1"/>
    </source>
</evidence>
<protein>
    <recommendedName>
        <fullName evidence="6">L-lactate oxidase</fullName>
    </recommendedName>
</protein>
<dbReference type="PIRSF" id="PIRSF000138">
    <property type="entry name" value="Al-hdrx_acd_dh"/>
    <property type="match status" value="1"/>
</dbReference>
<organism evidence="11 12">
    <name type="scientific">Carboxydothermus pertinax</name>
    <dbReference type="NCBI Taxonomy" id="870242"/>
    <lineage>
        <taxon>Bacteria</taxon>
        <taxon>Bacillati</taxon>
        <taxon>Bacillota</taxon>
        <taxon>Clostridia</taxon>
        <taxon>Thermoanaerobacterales</taxon>
        <taxon>Thermoanaerobacteraceae</taxon>
        <taxon>Carboxydothermus</taxon>
    </lineage>
</organism>
<comment type="catalytic activity">
    <reaction evidence="7">
        <text>(S)-lactate + O2 = pyruvate + H2O2</text>
        <dbReference type="Rhea" id="RHEA:55868"/>
        <dbReference type="ChEBI" id="CHEBI:15361"/>
        <dbReference type="ChEBI" id="CHEBI:15379"/>
        <dbReference type="ChEBI" id="CHEBI:16240"/>
        <dbReference type="ChEBI" id="CHEBI:16651"/>
    </reaction>
    <physiologicalReaction direction="left-to-right" evidence="7">
        <dbReference type="Rhea" id="RHEA:55869"/>
    </physiologicalReaction>
</comment>
<evidence type="ECO:0000256" key="3">
    <source>
        <dbReference type="ARBA" id="ARBA00022643"/>
    </source>
</evidence>
<dbReference type="OrthoDB" id="9770452at2"/>
<evidence type="ECO:0000256" key="9">
    <source>
        <dbReference type="PIRSR" id="PIRSR000138-2"/>
    </source>
</evidence>
<evidence type="ECO:0000259" key="10">
    <source>
        <dbReference type="PROSITE" id="PS51349"/>
    </source>
</evidence>
<evidence type="ECO:0000313" key="11">
    <source>
        <dbReference type="EMBL" id="GAV21540.1"/>
    </source>
</evidence>
<feature type="active site" description="Proton acceptor" evidence="8">
    <location>
        <position position="236"/>
    </location>
</feature>
<evidence type="ECO:0000256" key="1">
    <source>
        <dbReference type="ARBA" id="ARBA00001917"/>
    </source>
</evidence>
<keyword evidence="12" id="KW-1185">Reference proteome</keyword>
<dbReference type="PANTHER" id="PTHR10578:SF107">
    <property type="entry name" value="2-HYDROXYACID OXIDASE 1"/>
    <property type="match status" value="1"/>
</dbReference>
<keyword evidence="2 9" id="KW-0285">Flavoprotein</keyword>
<dbReference type="STRING" id="870242.cpu_00500"/>
<dbReference type="InterPro" id="IPR013785">
    <property type="entry name" value="Aldolase_TIM"/>
</dbReference>
<evidence type="ECO:0000256" key="7">
    <source>
        <dbReference type="ARBA" id="ARBA00048754"/>
    </source>
</evidence>
<feature type="binding site" evidence="9">
    <location>
        <position position="234"/>
    </location>
    <ligand>
        <name>FMN</name>
        <dbReference type="ChEBI" id="CHEBI:58210"/>
    </ligand>
</feature>
<feature type="domain" description="FMN hydroxy acid dehydrogenase" evidence="10">
    <location>
        <begin position="37"/>
        <end position="340"/>
    </location>
</feature>
<feature type="binding site" evidence="9">
    <location>
        <position position="236"/>
    </location>
    <ligand>
        <name>FMN</name>
        <dbReference type="ChEBI" id="CHEBI:58210"/>
    </ligand>
</feature>
<evidence type="ECO:0000256" key="5">
    <source>
        <dbReference type="ARBA" id="ARBA00024042"/>
    </source>
</evidence>
<dbReference type="GO" id="GO:0010181">
    <property type="term" value="F:FMN binding"/>
    <property type="evidence" value="ECO:0007669"/>
    <property type="project" value="InterPro"/>
</dbReference>
<comment type="cofactor">
    <cofactor evidence="1">
        <name>FMN</name>
        <dbReference type="ChEBI" id="CHEBI:58210"/>
    </cofactor>
</comment>
<dbReference type="RefSeq" id="WP_075857988.1">
    <property type="nucleotide sequence ID" value="NZ_BDJK01000003.1"/>
</dbReference>